<name>A0A8T2Y9T8_POPDE</name>
<evidence type="ECO:0000313" key="2">
    <source>
        <dbReference type="EMBL" id="KAH8501905.1"/>
    </source>
</evidence>
<feature type="compositionally biased region" description="Polar residues" evidence="1">
    <location>
        <begin position="75"/>
        <end position="87"/>
    </location>
</feature>
<dbReference type="EMBL" id="JACEGQ020000008">
    <property type="protein sequence ID" value="KAH8501905.1"/>
    <property type="molecule type" value="Genomic_DNA"/>
</dbReference>
<feature type="compositionally biased region" description="Basic and acidic residues" evidence="1">
    <location>
        <begin position="88"/>
        <end position="104"/>
    </location>
</feature>
<keyword evidence="3" id="KW-1185">Reference proteome</keyword>
<dbReference type="Proteomes" id="UP000807159">
    <property type="component" value="Chromosome 8"/>
</dbReference>
<evidence type="ECO:0000313" key="3">
    <source>
        <dbReference type="Proteomes" id="UP000807159"/>
    </source>
</evidence>
<feature type="region of interest" description="Disordered" evidence="1">
    <location>
        <begin position="73"/>
        <end position="116"/>
    </location>
</feature>
<comment type="caution">
    <text evidence="2">The sequence shown here is derived from an EMBL/GenBank/DDBJ whole genome shotgun (WGS) entry which is preliminary data.</text>
</comment>
<protein>
    <submittedName>
        <fullName evidence="2">Uncharacterized protein</fullName>
    </submittedName>
</protein>
<organism evidence="2 3">
    <name type="scientific">Populus deltoides</name>
    <name type="common">Eastern poplar</name>
    <name type="synonym">Eastern cottonwood</name>
    <dbReference type="NCBI Taxonomy" id="3696"/>
    <lineage>
        <taxon>Eukaryota</taxon>
        <taxon>Viridiplantae</taxon>
        <taxon>Streptophyta</taxon>
        <taxon>Embryophyta</taxon>
        <taxon>Tracheophyta</taxon>
        <taxon>Spermatophyta</taxon>
        <taxon>Magnoliopsida</taxon>
        <taxon>eudicotyledons</taxon>
        <taxon>Gunneridae</taxon>
        <taxon>Pentapetalae</taxon>
        <taxon>rosids</taxon>
        <taxon>fabids</taxon>
        <taxon>Malpighiales</taxon>
        <taxon>Salicaceae</taxon>
        <taxon>Saliceae</taxon>
        <taxon>Populus</taxon>
    </lineage>
</organism>
<gene>
    <name evidence="2" type="ORF">H0E87_016612</name>
</gene>
<accession>A0A8T2Y9T8</accession>
<reference evidence="2" key="1">
    <citation type="journal article" date="2021" name="J. Hered.">
        <title>Genome Assembly of Salicaceae Populus deltoides (Eastern Cottonwood) I-69 Based on Nanopore Sequencing and Hi-C Technologies.</title>
        <authorList>
            <person name="Bai S."/>
            <person name="Wu H."/>
            <person name="Zhang J."/>
            <person name="Pan Z."/>
            <person name="Zhao W."/>
            <person name="Li Z."/>
            <person name="Tong C."/>
        </authorList>
    </citation>
    <scope>NUCLEOTIDE SEQUENCE</scope>
    <source>
        <tissue evidence="2">Leaf</tissue>
    </source>
</reference>
<sequence length="145" mass="16659">MISNMSSVGVQGRLFSEQSLSVDNCEFPKRRFCREGHDSIWATMKEYGDAKSWIKVFNNNHLKGRVSDFVGFKKNASSTSTDNSSGNEETKEHSSHVAGLDKNKKEKKKKGIKIMEGPEIVDGEIEFWREETNREEEEWEEQHGE</sequence>
<proteinExistence type="predicted"/>
<evidence type="ECO:0000256" key="1">
    <source>
        <dbReference type="SAM" id="MobiDB-lite"/>
    </source>
</evidence>
<dbReference type="AlphaFoldDB" id="A0A8T2Y9T8"/>